<dbReference type="Proteomes" id="UP001430356">
    <property type="component" value="Unassembled WGS sequence"/>
</dbReference>
<evidence type="ECO:0000313" key="1">
    <source>
        <dbReference type="EMBL" id="KAK7199658.1"/>
    </source>
</evidence>
<accession>A0AAW0EZV0</accession>
<evidence type="ECO:0000313" key="2">
    <source>
        <dbReference type="Proteomes" id="UP001430356"/>
    </source>
</evidence>
<organism evidence="1 2">
    <name type="scientific">Novymonas esmeraldas</name>
    <dbReference type="NCBI Taxonomy" id="1808958"/>
    <lineage>
        <taxon>Eukaryota</taxon>
        <taxon>Discoba</taxon>
        <taxon>Euglenozoa</taxon>
        <taxon>Kinetoplastea</taxon>
        <taxon>Metakinetoplastina</taxon>
        <taxon>Trypanosomatida</taxon>
        <taxon>Trypanosomatidae</taxon>
        <taxon>Novymonas</taxon>
    </lineage>
</organism>
<dbReference type="EMBL" id="JAECZO010000001">
    <property type="protein sequence ID" value="KAK7199658.1"/>
    <property type="molecule type" value="Genomic_DNA"/>
</dbReference>
<protein>
    <submittedName>
        <fullName evidence="1">Uncharacterized protein</fullName>
    </submittedName>
</protein>
<name>A0AAW0EZV0_9TRYP</name>
<dbReference type="Gene3D" id="1.10.287.1130">
    <property type="entry name" value="CytochromE C oxidase copper chaperone"/>
    <property type="match status" value="1"/>
</dbReference>
<comment type="caution">
    <text evidence="1">The sequence shown here is derived from an EMBL/GenBank/DDBJ whole genome shotgun (WGS) entry which is preliminary data.</text>
</comment>
<keyword evidence="2" id="KW-1185">Reference proteome</keyword>
<gene>
    <name evidence="1" type="ORF">NESM_000011200</name>
</gene>
<dbReference type="SUPFAM" id="SSF47072">
    <property type="entry name" value="Cysteine alpha-hairpin motif"/>
    <property type="match status" value="1"/>
</dbReference>
<dbReference type="AlphaFoldDB" id="A0AAW0EZV0"/>
<dbReference type="InterPro" id="IPR009069">
    <property type="entry name" value="Cys_alpha_HP_mot_SF"/>
</dbReference>
<proteinExistence type="predicted"/>
<sequence>MSLPKARRDATFDDVCDSEANAWRICLETNLGGAELHKKCGAHQQTFDTCVAAWRSSVGGAVQVKGENEGEPPFQCAAMSCLIGECLRKYNYDFDRCKPHTQFFKHCVKSFYGQDYIA</sequence>
<reference evidence="1 2" key="1">
    <citation type="journal article" date="2021" name="MBio">
        <title>A New Model Trypanosomatid, Novymonas esmeraldas: Genomic Perception of Its 'Candidatus Pandoraea novymonadis' Endosymbiont.</title>
        <authorList>
            <person name="Zakharova A."/>
            <person name="Saura A."/>
            <person name="Butenko A."/>
            <person name="Podesvova L."/>
            <person name="Warmusova S."/>
            <person name="Kostygov A.Y."/>
            <person name="Nenarokova A."/>
            <person name="Lukes J."/>
            <person name="Opperdoes F.R."/>
            <person name="Yurchenko V."/>
        </authorList>
    </citation>
    <scope>NUCLEOTIDE SEQUENCE [LARGE SCALE GENOMIC DNA]</scope>
    <source>
        <strain evidence="1 2">E262AT.01</strain>
    </source>
</reference>